<dbReference type="Proteomes" id="UP000474757">
    <property type="component" value="Unassembled WGS sequence"/>
</dbReference>
<comment type="function">
    <text evidence="1">Zinc chaperone that directly transfers zinc cofactor to target proteins, thereby activating them. Zinc is transferred from the CXCC motif in the GTPase domain to the zinc binding site in target proteins in a process requiring GTP hydrolysis.</text>
</comment>
<dbReference type="SUPFAM" id="SSF52540">
    <property type="entry name" value="P-loop containing nucleoside triphosphate hydrolases"/>
    <property type="match status" value="1"/>
</dbReference>
<evidence type="ECO:0000256" key="1">
    <source>
        <dbReference type="ARBA" id="ARBA00045658"/>
    </source>
</evidence>
<evidence type="ECO:0000313" key="4">
    <source>
        <dbReference type="Proteomes" id="UP000474757"/>
    </source>
</evidence>
<name>A0A6B2JFZ8_9RHOB</name>
<reference evidence="3 4" key="1">
    <citation type="submission" date="2020-02" db="EMBL/GenBank/DDBJ databases">
        <title>Pseudoroseicyclus tamarix, sp. nov., isolated from offshore sediment of a Tamarix chinensis forest.</title>
        <authorList>
            <person name="Gai Y."/>
        </authorList>
    </citation>
    <scope>NUCLEOTIDE SEQUENCE [LARGE SCALE GENOMIC DNA]</scope>
    <source>
        <strain evidence="3 4">CLL3-39</strain>
    </source>
</reference>
<gene>
    <name evidence="3" type="ORF">GZA08_03600</name>
</gene>
<accession>A0A6B2JFZ8</accession>
<keyword evidence="4" id="KW-1185">Reference proteome</keyword>
<dbReference type="Pfam" id="PF02492">
    <property type="entry name" value="cobW"/>
    <property type="match status" value="1"/>
</dbReference>
<dbReference type="InterPro" id="IPR003495">
    <property type="entry name" value="CobW/HypB/UreG_nucleotide-bd"/>
</dbReference>
<comment type="caution">
    <text evidence="3">The sequence shown here is derived from an EMBL/GenBank/DDBJ whole genome shotgun (WGS) entry which is preliminary data.</text>
</comment>
<dbReference type="CDD" id="cd03112">
    <property type="entry name" value="CobW-like"/>
    <property type="match status" value="1"/>
</dbReference>
<evidence type="ECO:0000259" key="2">
    <source>
        <dbReference type="SMART" id="SM00833"/>
    </source>
</evidence>
<dbReference type="PANTHER" id="PTHR13748">
    <property type="entry name" value="COBW-RELATED"/>
    <property type="match status" value="1"/>
</dbReference>
<protein>
    <submittedName>
        <fullName evidence="3">GTP-binding protein</fullName>
    </submittedName>
</protein>
<proteinExistence type="predicted"/>
<dbReference type="EMBL" id="JAAGAB010000001">
    <property type="protein sequence ID" value="NDV00051.1"/>
    <property type="molecule type" value="Genomic_DNA"/>
</dbReference>
<evidence type="ECO:0000313" key="3">
    <source>
        <dbReference type="EMBL" id="NDV00051.1"/>
    </source>
</evidence>
<dbReference type="AlphaFoldDB" id="A0A6B2JFZ8"/>
<dbReference type="PANTHER" id="PTHR13748:SF62">
    <property type="entry name" value="COBW DOMAIN-CONTAINING PROTEIN"/>
    <property type="match status" value="1"/>
</dbReference>
<dbReference type="Gene3D" id="3.40.50.300">
    <property type="entry name" value="P-loop containing nucleotide triphosphate hydrolases"/>
    <property type="match status" value="1"/>
</dbReference>
<organism evidence="3 4">
    <name type="scientific">Pseudoroseicyclus tamaricis</name>
    <dbReference type="NCBI Taxonomy" id="2705421"/>
    <lineage>
        <taxon>Bacteria</taxon>
        <taxon>Pseudomonadati</taxon>
        <taxon>Pseudomonadota</taxon>
        <taxon>Alphaproteobacteria</taxon>
        <taxon>Rhodobacterales</taxon>
        <taxon>Paracoccaceae</taxon>
        <taxon>Pseudoroseicyclus</taxon>
    </lineage>
</organism>
<dbReference type="InterPro" id="IPR027417">
    <property type="entry name" value="P-loop_NTPase"/>
</dbReference>
<dbReference type="RefSeq" id="WP_163890022.1">
    <property type="nucleotide sequence ID" value="NZ_JAAFYS010000001.1"/>
</dbReference>
<dbReference type="Pfam" id="PF07683">
    <property type="entry name" value="CobW_C"/>
    <property type="match status" value="1"/>
</dbReference>
<dbReference type="InterPro" id="IPR051316">
    <property type="entry name" value="Zinc-reg_GTPase_activator"/>
</dbReference>
<dbReference type="SMART" id="SM00833">
    <property type="entry name" value="CobW_C"/>
    <property type="match status" value="1"/>
</dbReference>
<dbReference type="GO" id="GO:0005737">
    <property type="term" value="C:cytoplasm"/>
    <property type="evidence" value="ECO:0007669"/>
    <property type="project" value="TreeGrafter"/>
</dbReference>
<feature type="domain" description="CobW C-terminal" evidence="2">
    <location>
        <begin position="212"/>
        <end position="296"/>
    </location>
</feature>
<dbReference type="SUPFAM" id="SSF90002">
    <property type="entry name" value="Hypothetical protein YjiA, C-terminal domain"/>
    <property type="match status" value="1"/>
</dbReference>
<sequence length="301" mass="31802">MDLPVTIIGGYLGAGKTSLVNHLLRHNEGQRLAVLVNEFGDLPIDADLIEAEEDGLISISGGCVCCAFGSDLIGALEDVLAMDPRPDHLLIEASGVALPASIATTTGLMAGMRSDAMLVLADADQIRRNAANPYLADTIERQLGQADMVLLTKLDLVTEDERADVTAWLKERAPRTRLLPVTRGEVPITAVLGSIPLPARGHRPGGGAHGLFESLVMEPGHPLDAAALAEALAKEPGVTRAKGFVPTSEGMMLIHVVGNRCQTEPASEVRAPAVVCIGLKGEFDADRVREAFDRCALARQA</sequence>
<dbReference type="InterPro" id="IPR011629">
    <property type="entry name" value="CobW-like_C"/>
</dbReference>